<feature type="region of interest" description="Disordered" evidence="1">
    <location>
        <begin position="352"/>
        <end position="373"/>
    </location>
</feature>
<feature type="compositionally biased region" description="Low complexity" evidence="1">
    <location>
        <begin position="572"/>
        <end position="581"/>
    </location>
</feature>
<evidence type="ECO:0000256" key="3">
    <source>
        <dbReference type="SAM" id="SignalP"/>
    </source>
</evidence>
<dbReference type="Proteomes" id="UP001177023">
    <property type="component" value="Unassembled WGS sequence"/>
</dbReference>
<organism evidence="5 6">
    <name type="scientific">Mesorhabditis spiculigera</name>
    <dbReference type="NCBI Taxonomy" id="96644"/>
    <lineage>
        <taxon>Eukaryota</taxon>
        <taxon>Metazoa</taxon>
        <taxon>Ecdysozoa</taxon>
        <taxon>Nematoda</taxon>
        <taxon>Chromadorea</taxon>
        <taxon>Rhabditida</taxon>
        <taxon>Rhabditina</taxon>
        <taxon>Rhabditomorpha</taxon>
        <taxon>Rhabditoidea</taxon>
        <taxon>Rhabditidae</taxon>
        <taxon>Mesorhabditinae</taxon>
        <taxon>Mesorhabditis</taxon>
    </lineage>
</organism>
<proteinExistence type="predicted"/>
<feature type="region of interest" description="Disordered" evidence="1">
    <location>
        <begin position="221"/>
        <end position="244"/>
    </location>
</feature>
<keyword evidence="6" id="KW-1185">Reference proteome</keyword>
<feature type="region of interest" description="Disordered" evidence="1">
    <location>
        <begin position="296"/>
        <end position="315"/>
    </location>
</feature>
<reference evidence="5" key="1">
    <citation type="submission" date="2023-06" db="EMBL/GenBank/DDBJ databases">
        <authorList>
            <person name="Delattre M."/>
        </authorList>
    </citation>
    <scope>NUCLEOTIDE SEQUENCE</scope>
    <source>
        <strain evidence="5">AF72</strain>
    </source>
</reference>
<feature type="chain" id="PRO_5041273119" description="Ig-like domain-containing protein" evidence="3">
    <location>
        <begin position="21"/>
        <end position="620"/>
    </location>
</feature>
<dbReference type="AlphaFoldDB" id="A0AA36CDT3"/>
<feature type="domain" description="Ig-like" evidence="4">
    <location>
        <begin position="352"/>
        <end position="387"/>
    </location>
</feature>
<evidence type="ECO:0000259" key="4">
    <source>
        <dbReference type="PROSITE" id="PS50835"/>
    </source>
</evidence>
<evidence type="ECO:0000256" key="2">
    <source>
        <dbReference type="SAM" id="Phobius"/>
    </source>
</evidence>
<evidence type="ECO:0000313" key="6">
    <source>
        <dbReference type="Proteomes" id="UP001177023"/>
    </source>
</evidence>
<dbReference type="InterPro" id="IPR007110">
    <property type="entry name" value="Ig-like_dom"/>
</dbReference>
<feature type="non-terminal residue" evidence="5">
    <location>
        <position position="620"/>
    </location>
</feature>
<feature type="signal peptide" evidence="3">
    <location>
        <begin position="1"/>
        <end position="20"/>
    </location>
</feature>
<feature type="transmembrane region" description="Helical" evidence="2">
    <location>
        <begin position="82"/>
        <end position="106"/>
    </location>
</feature>
<keyword evidence="2" id="KW-1133">Transmembrane helix</keyword>
<protein>
    <recommendedName>
        <fullName evidence="4">Ig-like domain-containing protein</fullName>
    </recommendedName>
</protein>
<feature type="region of interest" description="Disordered" evidence="1">
    <location>
        <begin position="554"/>
        <end position="596"/>
    </location>
</feature>
<dbReference type="EMBL" id="CATQJA010001362">
    <property type="protein sequence ID" value="CAJ0566952.1"/>
    <property type="molecule type" value="Genomic_DNA"/>
</dbReference>
<sequence>MISRVFQIILIFLALALVQCELDWQTENEVADNNVADPVLYHPRMIYGENSYWTNSDDETEPPSRYNDALFANPHDYGFKAALGYMALAAAPLNVFIIPFIIQCELVRHLHRRRRHDIHQALVALQVQQNQRRDQLGRLQGAGSPTSKSTSGIFWIRRKLAWLRRCKEPIEPPPTASTSRPEHKDVSFVGHESDICYQHETVTEPPSNDDMVDNKHSTIIPEATDEPSNSENGQGIDGDSIECTTSPAPDASTVNWGTHATRWLSSVCCLSMFTGSASTNTAGVAMVNDDERMEIGRDEPIEPPSTASTSRPEHKDVSFVGQESDICYQHETVTEPPSNDDMVDNKHSTIIPEATDEPSNSENGQGIDGDSIECTTSPAPDASTVNWGTHATRWLSSVCCLSMFTGSASTNTAGVAMVNDDDRLGWVRDSYAEGRRRAMALDLSDETLARLHAHGKRMEECAAKMAKEVGLLMKKVTASSGGLATESAQLAQQLLENATTEKQYLQEVTIQGKKVTPVRAYQEQPFATTPPSVSTLTPEFLLCTDHDETLVEMPAGRPPARPDALHHPAPAHPHGADQAPDSAGPAANPKKPNFAFFALKSKGRSSAWAINSSSRGKHTA</sequence>
<comment type="caution">
    <text evidence="5">The sequence shown here is derived from an EMBL/GenBank/DDBJ whole genome shotgun (WGS) entry which is preliminary data.</text>
</comment>
<keyword evidence="2" id="KW-0812">Transmembrane</keyword>
<evidence type="ECO:0000313" key="5">
    <source>
        <dbReference type="EMBL" id="CAJ0566952.1"/>
    </source>
</evidence>
<gene>
    <name evidence="5" type="ORF">MSPICULIGERA_LOCUS5529</name>
</gene>
<dbReference type="PROSITE" id="PS50835">
    <property type="entry name" value="IG_LIKE"/>
    <property type="match status" value="2"/>
</dbReference>
<name>A0AA36CDT3_9BILA</name>
<feature type="domain" description="Ig-like" evidence="4">
    <location>
        <begin position="221"/>
        <end position="256"/>
    </location>
</feature>
<keyword evidence="2" id="KW-0472">Membrane</keyword>
<keyword evidence="3" id="KW-0732">Signal</keyword>
<accession>A0AA36CDT3</accession>
<evidence type="ECO:0000256" key="1">
    <source>
        <dbReference type="SAM" id="MobiDB-lite"/>
    </source>
</evidence>